<dbReference type="GO" id="GO:0005634">
    <property type="term" value="C:nucleus"/>
    <property type="evidence" value="ECO:0007669"/>
    <property type="project" value="TreeGrafter"/>
</dbReference>
<evidence type="ECO:0000313" key="2">
    <source>
        <dbReference type="EMBL" id="EGG03587.1"/>
    </source>
</evidence>
<dbReference type="InParanoid" id="F4RVA7"/>
<dbReference type="eggNOG" id="KOG1674">
    <property type="taxonomic scope" value="Eukaryota"/>
</dbReference>
<dbReference type="GO" id="GO:0016538">
    <property type="term" value="F:cyclin-dependent protein serine/threonine kinase regulator activity"/>
    <property type="evidence" value="ECO:0007669"/>
    <property type="project" value="TreeGrafter"/>
</dbReference>
<accession>F4RVA7</accession>
<dbReference type="PANTHER" id="PTHR15615:SF117">
    <property type="entry name" value="PHO85 CYCLIN PHO80"/>
    <property type="match status" value="1"/>
</dbReference>
<dbReference type="CDD" id="cd20558">
    <property type="entry name" value="CYCLIN_ScPCL7-like"/>
    <property type="match status" value="1"/>
</dbReference>
<dbReference type="KEGG" id="mlr:MELLADRAFT_117271"/>
<dbReference type="RefSeq" id="XP_007413034.1">
    <property type="nucleotide sequence ID" value="XM_007412972.1"/>
</dbReference>
<dbReference type="GO" id="GO:0000307">
    <property type="term" value="C:cyclin-dependent protein kinase holoenzyme complex"/>
    <property type="evidence" value="ECO:0007669"/>
    <property type="project" value="TreeGrafter"/>
</dbReference>
<proteinExistence type="predicted"/>
<evidence type="ECO:0000256" key="1">
    <source>
        <dbReference type="SAM" id="MobiDB-lite"/>
    </source>
</evidence>
<reference evidence="3" key="1">
    <citation type="journal article" date="2011" name="Proc. Natl. Acad. Sci. U.S.A.">
        <title>Obligate biotrophy features unraveled by the genomic analysis of rust fungi.</title>
        <authorList>
            <person name="Duplessis S."/>
            <person name="Cuomo C.A."/>
            <person name="Lin Y.-C."/>
            <person name="Aerts A."/>
            <person name="Tisserant E."/>
            <person name="Veneault-Fourrey C."/>
            <person name="Joly D.L."/>
            <person name="Hacquard S."/>
            <person name="Amselem J."/>
            <person name="Cantarel B.L."/>
            <person name="Chiu R."/>
            <person name="Coutinho P.M."/>
            <person name="Feau N."/>
            <person name="Field M."/>
            <person name="Frey P."/>
            <person name="Gelhaye E."/>
            <person name="Goldberg J."/>
            <person name="Grabherr M.G."/>
            <person name="Kodira C.D."/>
            <person name="Kohler A."/>
            <person name="Kuees U."/>
            <person name="Lindquist E.A."/>
            <person name="Lucas S.M."/>
            <person name="Mago R."/>
            <person name="Mauceli E."/>
            <person name="Morin E."/>
            <person name="Murat C."/>
            <person name="Pangilinan J.L."/>
            <person name="Park R."/>
            <person name="Pearson M."/>
            <person name="Quesneville H."/>
            <person name="Rouhier N."/>
            <person name="Sakthikumar S."/>
            <person name="Salamov A.A."/>
            <person name="Schmutz J."/>
            <person name="Selles B."/>
            <person name="Shapiro H."/>
            <person name="Tanguay P."/>
            <person name="Tuskan G.A."/>
            <person name="Henrissat B."/>
            <person name="Van de Peer Y."/>
            <person name="Rouze P."/>
            <person name="Ellis J.G."/>
            <person name="Dodds P.N."/>
            <person name="Schein J.E."/>
            <person name="Zhong S."/>
            <person name="Hamelin R.C."/>
            <person name="Grigoriev I.V."/>
            <person name="Szabo L.J."/>
            <person name="Martin F."/>
        </authorList>
    </citation>
    <scope>NUCLEOTIDE SEQUENCE [LARGE SCALE GENOMIC DNA]</scope>
    <source>
        <strain evidence="3">98AG31 / pathotype 3-4-7</strain>
    </source>
</reference>
<dbReference type="OrthoDB" id="337735at2759"/>
<dbReference type="GeneID" id="18925979"/>
<dbReference type="Pfam" id="PF08613">
    <property type="entry name" value="Cyclin"/>
    <property type="match status" value="1"/>
</dbReference>
<dbReference type="EMBL" id="GL883123">
    <property type="protein sequence ID" value="EGG03587.1"/>
    <property type="molecule type" value="Genomic_DNA"/>
</dbReference>
<sequence>MTNNLNKSNQIIIKSTTPTYSPQLPHSPFNHLPTQHQNQTQTIDSIIDRPTLPRRIQIIHTRITNQGLKEVPSKFERCETDDLIELIGSMLDRLISHNDRIPLTSSSLTRFHSRSPPSITIQDYLKRILIYTNVEPICLLSILPYIDRICEKLSNFTICSLTVHRFCITSVTVCCKFLCDSFFANSRYAKVGGIGLIEMNLLEREFLIGIDYTLVTTGEVLNRYYLSLVQSHPSYALLPPSSDPSNSSTSSTARHSTVSTPPIENIENHSDSIELSIESSEKFKPEESVYEVENLECEVKENKETEMVIELQPLPDCIHDEEMG</sequence>
<dbReference type="PANTHER" id="PTHR15615">
    <property type="match status" value="1"/>
</dbReference>
<name>F4RVA7_MELLP</name>
<dbReference type="HOGENOM" id="CLU_858104_0_0_1"/>
<dbReference type="VEuPathDB" id="FungiDB:MELLADRAFT_117271"/>
<evidence type="ECO:0000313" key="3">
    <source>
        <dbReference type="Proteomes" id="UP000001072"/>
    </source>
</evidence>
<feature type="compositionally biased region" description="Low complexity" evidence="1">
    <location>
        <begin position="243"/>
        <end position="260"/>
    </location>
</feature>
<dbReference type="GO" id="GO:0019901">
    <property type="term" value="F:protein kinase binding"/>
    <property type="evidence" value="ECO:0007669"/>
    <property type="project" value="InterPro"/>
</dbReference>
<keyword evidence="3" id="KW-1185">Reference proteome</keyword>
<dbReference type="InterPro" id="IPR013922">
    <property type="entry name" value="Cyclin_PHO80-like"/>
</dbReference>
<evidence type="ECO:0008006" key="4">
    <source>
        <dbReference type="Google" id="ProtNLM"/>
    </source>
</evidence>
<organism evidence="3">
    <name type="scientific">Melampsora larici-populina (strain 98AG31 / pathotype 3-4-7)</name>
    <name type="common">Poplar leaf rust fungus</name>
    <dbReference type="NCBI Taxonomy" id="747676"/>
    <lineage>
        <taxon>Eukaryota</taxon>
        <taxon>Fungi</taxon>
        <taxon>Dikarya</taxon>
        <taxon>Basidiomycota</taxon>
        <taxon>Pucciniomycotina</taxon>
        <taxon>Pucciniomycetes</taxon>
        <taxon>Pucciniales</taxon>
        <taxon>Melampsoraceae</taxon>
        <taxon>Melampsora</taxon>
    </lineage>
</organism>
<dbReference type="AlphaFoldDB" id="F4RVA7"/>
<dbReference type="Proteomes" id="UP000001072">
    <property type="component" value="Unassembled WGS sequence"/>
</dbReference>
<gene>
    <name evidence="2" type="ORF">MELLADRAFT_117271</name>
</gene>
<protein>
    <recommendedName>
        <fullName evidence="4">Cyclin-domain-containing protein</fullName>
    </recommendedName>
</protein>
<feature type="region of interest" description="Disordered" evidence="1">
    <location>
        <begin position="239"/>
        <end position="266"/>
    </location>
</feature>
<dbReference type="STRING" id="747676.F4RVA7"/>
<dbReference type="Gene3D" id="1.10.472.10">
    <property type="entry name" value="Cyclin-like"/>
    <property type="match status" value="1"/>
</dbReference>